<dbReference type="GO" id="GO:0052621">
    <property type="term" value="F:diguanylate cyclase activity"/>
    <property type="evidence" value="ECO:0007669"/>
    <property type="project" value="TreeGrafter"/>
</dbReference>
<dbReference type="AlphaFoldDB" id="A0A318TVQ9"/>
<proteinExistence type="predicted"/>
<organism evidence="2 3">
    <name type="scientific">Ureibacillus chungkukjangi</name>
    <dbReference type="NCBI Taxonomy" id="1202712"/>
    <lineage>
        <taxon>Bacteria</taxon>
        <taxon>Bacillati</taxon>
        <taxon>Bacillota</taxon>
        <taxon>Bacilli</taxon>
        <taxon>Bacillales</taxon>
        <taxon>Caryophanaceae</taxon>
        <taxon>Ureibacillus</taxon>
    </lineage>
</organism>
<dbReference type="OrthoDB" id="9759607at2"/>
<dbReference type="Pfam" id="PF00990">
    <property type="entry name" value="GGDEF"/>
    <property type="match status" value="1"/>
</dbReference>
<comment type="caution">
    <text evidence="2">The sequence shown here is derived from an EMBL/GenBank/DDBJ whole genome shotgun (WGS) entry which is preliminary data.</text>
</comment>
<dbReference type="FunFam" id="3.30.70.270:FF:000001">
    <property type="entry name" value="Diguanylate cyclase domain protein"/>
    <property type="match status" value="1"/>
</dbReference>
<gene>
    <name evidence="2" type="ORF">BJ095_101137</name>
</gene>
<evidence type="ECO:0000313" key="2">
    <source>
        <dbReference type="EMBL" id="PYF08916.1"/>
    </source>
</evidence>
<dbReference type="EMBL" id="QJTJ01000001">
    <property type="protein sequence ID" value="PYF08916.1"/>
    <property type="molecule type" value="Genomic_DNA"/>
</dbReference>
<keyword evidence="3" id="KW-1185">Reference proteome</keyword>
<accession>A0A318TVQ9</accession>
<dbReference type="CDD" id="cd01949">
    <property type="entry name" value="GGDEF"/>
    <property type="match status" value="1"/>
</dbReference>
<dbReference type="Proteomes" id="UP000247416">
    <property type="component" value="Unassembled WGS sequence"/>
</dbReference>
<evidence type="ECO:0000313" key="3">
    <source>
        <dbReference type="Proteomes" id="UP000247416"/>
    </source>
</evidence>
<sequence>MLNESEMGNLNSLNAWYYEASKIKNALIQSFSFLHGQVSTLKDENSIDSLTNLTNRRAMDAVLQAWTVQGKMYSVIMLDIDRFKSINDTYGHATGDEVLKFLALQMRNAVREQDMCCRYGGEEFIILLPETGVDEAYDIAEELRRNVEGTISPIGKSVTFSAGIAVFPKQASNPKKLIELADAALYEAKNLGRNRVVRAKEELQASEDE</sequence>
<reference evidence="2 3" key="1">
    <citation type="submission" date="2018-06" db="EMBL/GenBank/DDBJ databases">
        <title>Genomic Encyclopedia of Archaeal and Bacterial Type Strains, Phase II (KMG-II): from individual species to whole genera.</title>
        <authorList>
            <person name="Goeker M."/>
        </authorList>
    </citation>
    <scope>NUCLEOTIDE SEQUENCE [LARGE SCALE GENOMIC DNA]</scope>
    <source>
        <strain evidence="2 3">KACC 16626</strain>
    </source>
</reference>
<dbReference type="InterPro" id="IPR043128">
    <property type="entry name" value="Rev_trsase/Diguanyl_cyclase"/>
</dbReference>
<dbReference type="PANTHER" id="PTHR45138">
    <property type="entry name" value="REGULATORY COMPONENTS OF SENSORY TRANSDUCTION SYSTEM"/>
    <property type="match status" value="1"/>
</dbReference>
<dbReference type="NCBIfam" id="TIGR00254">
    <property type="entry name" value="GGDEF"/>
    <property type="match status" value="1"/>
</dbReference>
<evidence type="ECO:0000259" key="1">
    <source>
        <dbReference type="PROSITE" id="PS50887"/>
    </source>
</evidence>
<feature type="domain" description="GGDEF" evidence="1">
    <location>
        <begin position="71"/>
        <end position="201"/>
    </location>
</feature>
<dbReference type="InterPro" id="IPR050469">
    <property type="entry name" value="Diguanylate_Cyclase"/>
</dbReference>
<protein>
    <submittedName>
        <fullName evidence="2">Diguanylate cyclase (GGDEF)-like protein</fullName>
    </submittedName>
</protein>
<dbReference type="Gene3D" id="3.30.70.270">
    <property type="match status" value="1"/>
</dbReference>
<dbReference type="PANTHER" id="PTHR45138:SF9">
    <property type="entry name" value="DIGUANYLATE CYCLASE DGCM-RELATED"/>
    <property type="match status" value="1"/>
</dbReference>
<dbReference type="SMART" id="SM00267">
    <property type="entry name" value="GGDEF"/>
    <property type="match status" value="1"/>
</dbReference>
<dbReference type="InterPro" id="IPR000160">
    <property type="entry name" value="GGDEF_dom"/>
</dbReference>
<dbReference type="InterPro" id="IPR029787">
    <property type="entry name" value="Nucleotide_cyclase"/>
</dbReference>
<name>A0A318TVQ9_9BACL</name>
<dbReference type="PROSITE" id="PS50887">
    <property type="entry name" value="GGDEF"/>
    <property type="match status" value="1"/>
</dbReference>
<dbReference type="GO" id="GO:0005886">
    <property type="term" value="C:plasma membrane"/>
    <property type="evidence" value="ECO:0007669"/>
    <property type="project" value="TreeGrafter"/>
</dbReference>
<dbReference type="GO" id="GO:0043709">
    <property type="term" value="P:cell adhesion involved in single-species biofilm formation"/>
    <property type="evidence" value="ECO:0007669"/>
    <property type="project" value="TreeGrafter"/>
</dbReference>
<dbReference type="SUPFAM" id="SSF55073">
    <property type="entry name" value="Nucleotide cyclase"/>
    <property type="match status" value="1"/>
</dbReference>
<dbReference type="GO" id="GO:1902201">
    <property type="term" value="P:negative regulation of bacterial-type flagellum-dependent cell motility"/>
    <property type="evidence" value="ECO:0007669"/>
    <property type="project" value="TreeGrafter"/>
</dbReference>